<dbReference type="GO" id="GO:0003723">
    <property type="term" value="F:RNA binding"/>
    <property type="evidence" value="ECO:0007669"/>
    <property type="project" value="InterPro"/>
</dbReference>
<dbReference type="EMBL" id="JADJMH010000005">
    <property type="protein sequence ID" value="MBK7674558.1"/>
    <property type="molecule type" value="Genomic_DNA"/>
</dbReference>
<dbReference type="PRINTS" id="PR00866">
    <property type="entry name" value="RNADNAPOLMS"/>
</dbReference>
<gene>
    <name evidence="11" type="primary">ltrA</name>
    <name evidence="11" type="ORF">IPJ27_07155</name>
</gene>
<dbReference type="InterPro" id="IPR000477">
    <property type="entry name" value="RT_dom"/>
</dbReference>
<dbReference type="GO" id="GO:0003964">
    <property type="term" value="F:RNA-directed DNA polymerase activity"/>
    <property type="evidence" value="ECO:0007669"/>
    <property type="project" value="UniProtKB-KW"/>
</dbReference>
<keyword evidence="3 11" id="KW-0548">Nucleotidyltransferase</keyword>
<dbReference type="Gene3D" id="3.30.70.270">
    <property type="match status" value="1"/>
</dbReference>
<comment type="catalytic activity">
    <reaction evidence="9">
        <text>DNA(n) + a 2'-deoxyribonucleoside 5'-triphosphate = DNA(n+1) + diphosphate</text>
        <dbReference type="Rhea" id="RHEA:22508"/>
        <dbReference type="Rhea" id="RHEA-COMP:17339"/>
        <dbReference type="Rhea" id="RHEA-COMP:17340"/>
        <dbReference type="ChEBI" id="CHEBI:33019"/>
        <dbReference type="ChEBI" id="CHEBI:61560"/>
        <dbReference type="ChEBI" id="CHEBI:173112"/>
        <dbReference type="EC" id="2.7.7.49"/>
    </reaction>
</comment>
<dbReference type="InterPro" id="IPR043502">
    <property type="entry name" value="DNA/RNA_pol_sf"/>
</dbReference>
<dbReference type="PANTHER" id="PTHR34047">
    <property type="entry name" value="NUCLEAR INTRON MATURASE 1, MITOCHONDRIAL-RELATED"/>
    <property type="match status" value="1"/>
</dbReference>
<evidence type="ECO:0000256" key="7">
    <source>
        <dbReference type="ARBA" id="ARBA00023118"/>
    </source>
</evidence>
<organism evidence="11 12">
    <name type="scientific">Candidatus Accumulibacter proximus</name>
    <dbReference type="NCBI Taxonomy" id="2954385"/>
    <lineage>
        <taxon>Bacteria</taxon>
        <taxon>Pseudomonadati</taxon>
        <taxon>Pseudomonadota</taxon>
        <taxon>Betaproteobacteria</taxon>
        <taxon>Candidatus Accumulibacter</taxon>
    </lineage>
</organism>
<dbReference type="InterPro" id="IPR000123">
    <property type="entry name" value="Reverse_transcriptase_msDNA"/>
</dbReference>
<dbReference type="InterPro" id="IPR051083">
    <property type="entry name" value="GrpII_Intron_Splice-Mob/Def"/>
</dbReference>
<dbReference type="InterPro" id="IPR030931">
    <property type="entry name" value="Group_II_RT_mat"/>
</dbReference>
<evidence type="ECO:0000259" key="10">
    <source>
        <dbReference type="PROSITE" id="PS50878"/>
    </source>
</evidence>
<keyword evidence="7" id="KW-0051">Antiviral defense</keyword>
<proteinExistence type="inferred from homology"/>
<keyword evidence="5" id="KW-0460">Magnesium</keyword>
<dbReference type="NCBIfam" id="TIGR04416">
    <property type="entry name" value="group_II_RT_mat"/>
    <property type="match status" value="1"/>
</dbReference>
<comment type="similarity">
    <text evidence="8">Belongs to the bacterial reverse transcriptase family.</text>
</comment>
<sequence length="455" mass="51614">MTPIGGDAAAAGATRALNQDEVTNVTPDLLDAVLARDNLWRAWKRVKANRGAPGIDGVRLEDFPAYARNHWPDVRKQIEQVRYAPQPVRRVAIPKPDGGERLLGIPTILDRVIQQAIAQVLTPIFEPTFSASSFGFRPGRNAHQANRQVQTYVKAGYRIAVDLDLAKFFDTVDHDRLMNRLGQTIRDKRLLALIGSYLRAGVLVGEHIEPSEIGTPQGGPLSPLLANILLDQFDKELERRGHRFARYADDMVILVKSQRAGERVTQNLTRYLETRLKLKVNPAKSKVAPMSDCRFLGFTLRGTKIRWSDKALANFKHRVRELTGRSWGISMTTRLNKLGNFLRGWFGYFGLSEYYRPIPELDEWLRRRVRMCYWKQWRWPRTKISHLLALGVRLKTAIQHGVSSKSYWHMARTPAVQQALSNAWLEAQGLLSVKALWCKAQGYSAQVTSSSAPTR</sequence>
<evidence type="ECO:0000256" key="8">
    <source>
        <dbReference type="ARBA" id="ARBA00034120"/>
    </source>
</evidence>
<keyword evidence="2 11" id="KW-0808">Transferase</keyword>
<name>A0A935UGK9_9PROT</name>
<evidence type="ECO:0000256" key="2">
    <source>
        <dbReference type="ARBA" id="ARBA00022679"/>
    </source>
</evidence>
<evidence type="ECO:0000256" key="5">
    <source>
        <dbReference type="ARBA" id="ARBA00022842"/>
    </source>
</evidence>
<dbReference type="InterPro" id="IPR013597">
    <property type="entry name" value="Mat_intron_G2"/>
</dbReference>
<evidence type="ECO:0000256" key="4">
    <source>
        <dbReference type="ARBA" id="ARBA00022723"/>
    </source>
</evidence>
<evidence type="ECO:0000256" key="1">
    <source>
        <dbReference type="ARBA" id="ARBA00012493"/>
    </source>
</evidence>
<keyword evidence="6 11" id="KW-0695">RNA-directed DNA polymerase</keyword>
<dbReference type="Pfam" id="PF00078">
    <property type="entry name" value="RVT_1"/>
    <property type="match status" value="1"/>
</dbReference>
<dbReference type="EC" id="2.7.7.49" evidence="1"/>
<dbReference type="GO" id="GO:0046872">
    <property type="term" value="F:metal ion binding"/>
    <property type="evidence" value="ECO:0007669"/>
    <property type="project" value="UniProtKB-KW"/>
</dbReference>
<dbReference type="InterPro" id="IPR043128">
    <property type="entry name" value="Rev_trsase/Diguanyl_cyclase"/>
</dbReference>
<keyword evidence="4" id="KW-0479">Metal-binding</keyword>
<dbReference type="Proteomes" id="UP000697998">
    <property type="component" value="Unassembled WGS sequence"/>
</dbReference>
<dbReference type="Pfam" id="PF08388">
    <property type="entry name" value="GIIM"/>
    <property type="match status" value="1"/>
</dbReference>
<dbReference type="GO" id="GO:0051607">
    <property type="term" value="P:defense response to virus"/>
    <property type="evidence" value="ECO:0007669"/>
    <property type="project" value="UniProtKB-KW"/>
</dbReference>
<evidence type="ECO:0000256" key="9">
    <source>
        <dbReference type="ARBA" id="ARBA00048173"/>
    </source>
</evidence>
<dbReference type="PANTHER" id="PTHR34047:SF8">
    <property type="entry name" value="PROTEIN YKFC"/>
    <property type="match status" value="1"/>
</dbReference>
<reference evidence="11 12" key="1">
    <citation type="submission" date="2020-10" db="EMBL/GenBank/DDBJ databases">
        <title>Connecting structure to function with the recovery of over 1000 high-quality activated sludge metagenome-assembled genomes encoding full-length rRNA genes using long-read sequencing.</title>
        <authorList>
            <person name="Singleton C.M."/>
            <person name="Petriglieri F."/>
            <person name="Kristensen J.M."/>
            <person name="Kirkegaard R.H."/>
            <person name="Michaelsen T.Y."/>
            <person name="Andersen M.H."/>
            <person name="Karst S.M."/>
            <person name="Dueholm M.S."/>
            <person name="Nielsen P.H."/>
            <person name="Albertsen M."/>
        </authorList>
    </citation>
    <scope>NUCLEOTIDE SEQUENCE [LARGE SCALE GENOMIC DNA]</scope>
    <source>
        <strain evidence="11">EsbW_18-Q3-R4-48_BATAC.285</strain>
    </source>
</reference>
<feature type="domain" description="Reverse transcriptase" evidence="10">
    <location>
        <begin position="74"/>
        <end position="300"/>
    </location>
</feature>
<evidence type="ECO:0000313" key="12">
    <source>
        <dbReference type="Proteomes" id="UP000697998"/>
    </source>
</evidence>
<dbReference type="CDD" id="cd01651">
    <property type="entry name" value="RT_G2_intron"/>
    <property type="match status" value="1"/>
</dbReference>
<evidence type="ECO:0000313" key="11">
    <source>
        <dbReference type="EMBL" id="MBK7674558.1"/>
    </source>
</evidence>
<accession>A0A935UGK9</accession>
<protein>
    <recommendedName>
        <fullName evidence="1">RNA-directed DNA polymerase</fullName>
        <ecNumber evidence="1">2.7.7.49</ecNumber>
    </recommendedName>
</protein>
<dbReference type="PROSITE" id="PS50878">
    <property type="entry name" value="RT_POL"/>
    <property type="match status" value="1"/>
</dbReference>
<comment type="caution">
    <text evidence="11">The sequence shown here is derived from an EMBL/GenBank/DDBJ whole genome shotgun (WGS) entry which is preliminary data.</text>
</comment>
<evidence type="ECO:0000256" key="6">
    <source>
        <dbReference type="ARBA" id="ARBA00022918"/>
    </source>
</evidence>
<dbReference type="SUPFAM" id="SSF56672">
    <property type="entry name" value="DNA/RNA polymerases"/>
    <property type="match status" value="1"/>
</dbReference>
<dbReference type="AlphaFoldDB" id="A0A935UGK9"/>
<evidence type="ECO:0000256" key="3">
    <source>
        <dbReference type="ARBA" id="ARBA00022695"/>
    </source>
</evidence>